<accession>A0A7G7G280</accession>
<evidence type="ECO:0000313" key="2">
    <source>
        <dbReference type="Proteomes" id="UP000515237"/>
    </source>
</evidence>
<dbReference type="InterPro" id="IPR022172">
    <property type="entry name" value="DUF3703"/>
</dbReference>
<evidence type="ECO:0000313" key="1">
    <source>
        <dbReference type="EMBL" id="QNF31264.1"/>
    </source>
</evidence>
<dbReference type="KEGG" id="aswu:HUW51_00480"/>
<dbReference type="EMBL" id="CP055154">
    <property type="protein sequence ID" value="QNF31264.1"/>
    <property type="molecule type" value="Genomic_DNA"/>
</dbReference>
<dbReference type="AlphaFoldDB" id="A0A7G7G280"/>
<dbReference type="Pfam" id="PF12487">
    <property type="entry name" value="DUF3703"/>
    <property type="match status" value="1"/>
</dbReference>
<reference evidence="1 2" key="1">
    <citation type="journal article" date="2018" name="Int. J. Syst. Evol. Microbiol.">
        <title>Adhaeribacter swui sp. nov., isolated from wet mud.</title>
        <authorList>
            <person name="Kim D.U."/>
            <person name="Kim K.W."/>
            <person name="Kang M.S."/>
            <person name="Kim J.Y."/>
            <person name="Jang J.H."/>
            <person name="Kim M.K."/>
        </authorList>
    </citation>
    <scope>NUCLEOTIDE SEQUENCE [LARGE SCALE GENOMIC DNA]</scope>
    <source>
        <strain evidence="1 2">KCTC 52873</strain>
        <plasmid evidence="1">unnamed1</plasmid>
    </source>
</reference>
<geneLocation type="plasmid" evidence="1 2">
    <name>unnamed1</name>
</geneLocation>
<keyword evidence="1" id="KW-0614">Plasmid</keyword>
<dbReference type="Proteomes" id="UP000515237">
    <property type="component" value="Plasmid unnamed1"/>
</dbReference>
<proteinExistence type="predicted"/>
<organism evidence="1 2">
    <name type="scientific">Adhaeribacter swui</name>
    <dbReference type="NCBI Taxonomy" id="2086471"/>
    <lineage>
        <taxon>Bacteria</taxon>
        <taxon>Pseudomonadati</taxon>
        <taxon>Bacteroidota</taxon>
        <taxon>Cytophagia</taxon>
        <taxon>Cytophagales</taxon>
        <taxon>Hymenobacteraceae</taxon>
        <taxon>Adhaeribacter</taxon>
    </lineage>
</organism>
<sequence length="127" mass="14642">MWFHWKMPRTLRPYYEQELKDYQAYAQKRQLEKAWHHLERAHILGQPYPVEHTAVHGKMLAFGIKTRNAKEIIGQLPRLLVGGIKSWAGTIPVGNTGGANVVAWKPMPIPRDLQVIILQANSKIKLR</sequence>
<protein>
    <submittedName>
        <fullName evidence="1">DUF3703 domain-containing protein</fullName>
    </submittedName>
</protein>
<keyword evidence="2" id="KW-1185">Reference proteome</keyword>
<gene>
    <name evidence="1" type="ORF">HUW51_00480</name>
</gene>
<name>A0A7G7G280_9BACT</name>